<dbReference type="Proteomes" id="UP000269945">
    <property type="component" value="Unassembled WGS sequence"/>
</dbReference>
<dbReference type="EMBL" id="CYRY02009442">
    <property type="protein sequence ID" value="VCW77825.1"/>
    <property type="molecule type" value="Genomic_DNA"/>
</dbReference>
<reference evidence="2 3" key="1">
    <citation type="submission" date="2018-10" db="EMBL/GenBank/DDBJ databases">
        <authorList>
            <person name="Ekblom R."/>
            <person name="Jareborg N."/>
        </authorList>
    </citation>
    <scope>NUCLEOTIDE SEQUENCE [LARGE SCALE GENOMIC DNA]</scope>
    <source>
        <tissue evidence="2">Muscle</tissue>
    </source>
</reference>
<dbReference type="AlphaFoldDB" id="A0A9X9LNQ7"/>
<gene>
    <name evidence="2" type="ORF">BN2614_LOCUS1</name>
</gene>
<evidence type="ECO:0000313" key="3">
    <source>
        <dbReference type="Proteomes" id="UP000269945"/>
    </source>
</evidence>
<protein>
    <submittedName>
        <fullName evidence="2">Uncharacterized protein</fullName>
    </submittedName>
</protein>
<feature type="region of interest" description="Disordered" evidence="1">
    <location>
        <begin position="133"/>
        <end position="171"/>
    </location>
</feature>
<name>A0A9X9LNQ7_GULGU</name>
<comment type="caution">
    <text evidence="2">The sequence shown here is derived from an EMBL/GenBank/DDBJ whole genome shotgun (WGS) entry which is preliminary data.</text>
</comment>
<accession>A0A9X9LNQ7</accession>
<organism evidence="2 3">
    <name type="scientific">Gulo gulo</name>
    <name type="common">Wolverine</name>
    <name type="synonym">Gluton</name>
    <dbReference type="NCBI Taxonomy" id="48420"/>
    <lineage>
        <taxon>Eukaryota</taxon>
        <taxon>Metazoa</taxon>
        <taxon>Chordata</taxon>
        <taxon>Craniata</taxon>
        <taxon>Vertebrata</taxon>
        <taxon>Euteleostomi</taxon>
        <taxon>Mammalia</taxon>
        <taxon>Eutheria</taxon>
        <taxon>Laurasiatheria</taxon>
        <taxon>Carnivora</taxon>
        <taxon>Caniformia</taxon>
        <taxon>Musteloidea</taxon>
        <taxon>Mustelidae</taxon>
        <taxon>Guloninae</taxon>
        <taxon>Gulo</taxon>
    </lineage>
</organism>
<sequence>PGERTPGSLLLGGGATLHTEAPGSSAGKTLEPAPCPPLLTCSLRVYAREGNKLLSSLGRPWGFMLQSSGTLAHAHRCPPAFHHSQTTRLSSFLRSCCFSNNLFHTAAPVSPRPPQLLPGTCCLPLCPPAEPPLTPFSEPQALPRAPSHPPPSSREPARSLSPALPQRGARD</sequence>
<keyword evidence="3" id="KW-1185">Reference proteome</keyword>
<proteinExistence type="predicted"/>
<evidence type="ECO:0000313" key="2">
    <source>
        <dbReference type="EMBL" id="VCW77825.1"/>
    </source>
</evidence>
<evidence type="ECO:0000256" key="1">
    <source>
        <dbReference type="SAM" id="MobiDB-lite"/>
    </source>
</evidence>
<feature type="non-terminal residue" evidence="2">
    <location>
        <position position="1"/>
    </location>
</feature>
<feature type="region of interest" description="Disordered" evidence="1">
    <location>
        <begin position="1"/>
        <end position="30"/>
    </location>
</feature>